<evidence type="ECO:0000256" key="2">
    <source>
        <dbReference type="ARBA" id="ARBA00022448"/>
    </source>
</evidence>
<feature type="transmembrane region" description="Helical" evidence="7">
    <location>
        <begin position="65"/>
        <end position="86"/>
    </location>
</feature>
<dbReference type="Pfam" id="PF00854">
    <property type="entry name" value="PTR2"/>
    <property type="match status" value="1"/>
</dbReference>
<dbReference type="InterPro" id="IPR036259">
    <property type="entry name" value="MFS_trans_sf"/>
</dbReference>
<keyword evidence="2" id="KW-0813">Transport</keyword>
<feature type="transmembrane region" description="Helical" evidence="7">
    <location>
        <begin position="38"/>
        <end position="59"/>
    </location>
</feature>
<keyword evidence="6 7" id="KW-0472">Membrane</keyword>
<comment type="subcellular location">
    <subcellularLocation>
        <location evidence="1">Cell membrane</location>
        <topology evidence="1">Multi-pass membrane protein</topology>
    </subcellularLocation>
</comment>
<dbReference type="InterPro" id="IPR000109">
    <property type="entry name" value="POT_fam"/>
</dbReference>
<evidence type="ECO:0000256" key="1">
    <source>
        <dbReference type="ARBA" id="ARBA00004651"/>
    </source>
</evidence>
<feature type="non-terminal residue" evidence="9">
    <location>
        <position position="1"/>
    </location>
</feature>
<dbReference type="PANTHER" id="PTHR23517:SF15">
    <property type="entry name" value="PROTON-DEPENDENT OLIGOPEPTIDE FAMILY TRANSPORT PROTEIN"/>
    <property type="match status" value="1"/>
</dbReference>
<dbReference type="PANTHER" id="PTHR23517">
    <property type="entry name" value="RESISTANCE PROTEIN MDTM, PUTATIVE-RELATED-RELATED"/>
    <property type="match status" value="1"/>
</dbReference>
<feature type="domain" description="Major facilitator superfamily (MFS) profile" evidence="8">
    <location>
        <begin position="1"/>
        <end position="105"/>
    </location>
</feature>
<keyword evidence="3" id="KW-1003">Cell membrane</keyword>
<dbReference type="GO" id="GO:0022857">
    <property type="term" value="F:transmembrane transporter activity"/>
    <property type="evidence" value="ECO:0007669"/>
    <property type="project" value="InterPro"/>
</dbReference>
<organism evidence="9">
    <name type="scientific">Caldithrix abyssi</name>
    <dbReference type="NCBI Taxonomy" id="187145"/>
    <lineage>
        <taxon>Bacteria</taxon>
        <taxon>Pseudomonadati</taxon>
        <taxon>Calditrichota</taxon>
        <taxon>Calditrichia</taxon>
        <taxon>Calditrichales</taxon>
        <taxon>Calditrichaceae</taxon>
        <taxon>Caldithrix</taxon>
    </lineage>
</organism>
<feature type="transmembrane region" description="Helical" evidence="7">
    <location>
        <begin position="6"/>
        <end position="26"/>
    </location>
</feature>
<evidence type="ECO:0000256" key="7">
    <source>
        <dbReference type="SAM" id="Phobius"/>
    </source>
</evidence>
<keyword evidence="5 7" id="KW-1133">Transmembrane helix</keyword>
<dbReference type="Gene3D" id="1.20.1250.20">
    <property type="entry name" value="MFS general substrate transporter like domains"/>
    <property type="match status" value="1"/>
</dbReference>
<comment type="caution">
    <text evidence="9">The sequence shown here is derived from an EMBL/GenBank/DDBJ whole genome shotgun (WGS) entry which is preliminary data.</text>
</comment>
<dbReference type="PROSITE" id="PS50850">
    <property type="entry name" value="MFS"/>
    <property type="match status" value="1"/>
</dbReference>
<evidence type="ECO:0000313" key="9">
    <source>
        <dbReference type="EMBL" id="HED10061.1"/>
    </source>
</evidence>
<evidence type="ECO:0000259" key="8">
    <source>
        <dbReference type="PROSITE" id="PS50850"/>
    </source>
</evidence>
<protein>
    <submittedName>
        <fullName evidence="9">MFS transporter</fullName>
    </submittedName>
</protein>
<keyword evidence="4 7" id="KW-0812">Transmembrane</keyword>
<evidence type="ECO:0000256" key="6">
    <source>
        <dbReference type="ARBA" id="ARBA00023136"/>
    </source>
</evidence>
<evidence type="ECO:0000256" key="5">
    <source>
        <dbReference type="ARBA" id="ARBA00022989"/>
    </source>
</evidence>
<dbReference type="SUPFAM" id="SSF103473">
    <property type="entry name" value="MFS general substrate transporter"/>
    <property type="match status" value="1"/>
</dbReference>
<gene>
    <name evidence="9" type="ORF">ENJ10_05190</name>
</gene>
<dbReference type="AlphaFoldDB" id="A0A7V1LL79"/>
<accession>A0A7V1LL79</accession>
<name>A0A7V1LL79_CALAY</name>
<evidence type="ECO:0000256" key="3">
    <source>
        <dbReference type="ARBA" id="ARBA00022475"/>
    </source>
</evidence>
<dbReference type="InterPro" id="IPR050171">
    <property type="entry name" value="MFS_Transporters"/>
</dbReference>
<dbReference type="GO" id="GO:0005886">
    <property type="term" value="C:plasma membrane"/>
    <property type="evidence" value="ECO:0007669"/>
    <property type="project" value="UniProtKB-SubCell"/>
</dbReference>
<evidence type="ECO:0000256" key="4">
    <source>
        <dbReference type="ARBA" id="ARBA00022692"/>
    </source>
</evidence>
<proteinExistence type="predicted"/>
<dbReference type="EMBL" id="DRLD01000145">
    <property type="protein sequence ID" value="HED10061.1"/>
    <property type="molecule type" value="Genomic_DNA"/>
</dbReference>
<reference evidence="9" key="1">
    <citation type="journal article" date="2020" name="mSystems">
        <title>Genome- and Community-Level Interaction Insights into Carbon Utilization and Element Cycling Functions of Hydrothermarchaeota in Hydrothermal Sediment.</title>
        <authorList>
            <person name="Zhou Z."/>
            <person name="Liu Y."/>
            <person name="Xu W."/>
            <person name="Pan J."/>
            <person name="Luo Z.H."/>
            <person name="Li M."/>
        </authorList>
    </citation>
    <scope>NUCLEOTIDE SEQUENCE [LARGE SCALE GENOMIC DNA]</scope>
    <source>
        <strain evidence="9">HyVt-456</strain>
    </source>
</reference>
<dbReference type="Proteomes" id="UP000886005">
    <property type="component" value="Unassembled WGS sequence"/>
</dbReference>
<sequence length="105" mass="11177">IWLILSYLLQVIGELSASPVALSFITKLAPARYGSIMMGVYFAATGLGNKLAGFVGSLAENAGEFEVFTGIFVFTSAFGLLLLLLLKPLKRLTHGAEEMNPEPAA</sequence>
<dbReference type="InterPro" id="IPR020846">
    <property type="entry name" value="MFS_dom"/>
</dbReference>